<reference evidence="2" key="1">
    <citation type="submission" date="2016-11" db="UniProtKB">
        <authorList>
            <consortium name="WormBaseParasite"/>
        </authorList>
    </citation>
    <scope>IDENTIFICATION</scope>
</reference>
<sequence length="72" mass="8230">MRYIHFLETIAIYKTKLTSATTRKANTISNRPIIIMEAIGQTPIFIIAKRDCKQSRSPQCSAFIPILYIINT</sequence>
<dbReference type="AlphaFoldDB" id="A0A1I7X026"/>
<keyword evidence="1" id="KW-1185">Reference proteome</keyword>
<evidence type="ECO:0000313" key="2">
    <source>
        <dbReference type="WBParaSite" id="Hba_10744"/>
    </source>
</evidence>
<proteinExistence type="predicted"/>
<dbReference type="Proteomes" id="UP000095283">
    <property type="component" value="Unplaced"/>
</dbReference>
<protein>
    <submittedName>
        <fullName evidence="2">Ovule protein</fullName>
    </submittedName>
</protein>
<accession>A0A1I7X026</accession>
<dbReference type="WBParaSite" id="Hba_10744">
    <property type="protein sequence ID" value="Hba_10744"/>
    <property type="gene ID" value="Hba_10744"/>
</dbReference>
<evidence type="ECO:0000313" key="1">
    <source>
        <dbReference type="Proteomes" id="UP000095283"/>
    </source>
</evidence>
<name>A0A1I7X026_HETBA</name>
<organism evidence="1 2">
    <name type="scientific">Heterorhabditis bacteriophora</name>
    <name type="common">Entomopathogenic nematode worm</name>
    <dbReference type="NCBI Taxonomy" id="37862"/>
    <lineage>
        <taxon>Eukaryota</taxon>
        <taxon>Metazoa</taxon>
        <taxon>Ecdysozoa</taxon>
        <taxon>Nematoda</taxon>
        <taxon>Chromadorea</taxon>
        <taxon>Rhabditida</taxon>
        <taxon>Rhabditina</taxon>
        <taxon>Rhabditomorpha</taxon>
        <taxon>Strongyloidea</taxon>
        <taxon>Heterorhabditidae</taxon>
        <taxon>Heterorhabditis</taxon>
    </lineage>
</organism>